<keyword evidence="5" id="KW-1185">Reference proteome</keyword>
<dbReference type="Gene3D" id="3.40.190.10">
    <property type="entry name" value="Periplasmic binding protein-like II"/>
    <property type="match status" value="1"/>
</dbReference>
<feature type="chain" id="PRO_5045204867" evidence="2">
    <location>
        <begin position="37"/>
        <end position="528"/>
    </location>
</feature>
<evidence type="ECO:0000313" key="4">
    <source>
        <dbReference type="EMBL" id="MBL3688555.1"/>
    </source>
</evidence>
<protein>
    <submittedName>
        <fullName evidence="4">ABC transporter substrate-binding protein</fullName>
    </submittedName>
</protein>
<dbReference type="SUPFAM" id="SSF53850">
    <property type="entry name" value="Periplasmic binding protein-like II"/>
    <property type="match status" value="1"/>
</dbReference>
<proteinExistence type="predicted"/>
<dbReference type="PANTHER" id="PTHR30290:SF38">
    <property type="entry name" value="D,D-DIPEPTIDE-BINDING PERIPLASMIC PROTEIN DDPA-RELATED"/>
    <property type="match status" value="1"/>
</dbReference>
<dbReference type="EMBL" id="QYAD01000001">
    <property type="protein sequence ID" value="MBL3688555.1"/>
    <property type="molecule type" value="Genomic_DNA"/>
</dbReference>
<accession>A0ABS1SKV1</accession>
<organism evidence="4 5">
    <name type="scientific">Leucobacter chromiireducens subsp. chromiireducens</name>
    <dbReference type="NCBI Taxonomy" id="660067"/>
    <lineage>
        <taxon>Bacteria</taxon>
        <taxon>Bacillati</taxon>
        <taxon>Actinomycetota</taxon>
        <taxon>Actinomycetes</taxon>
        <taxon>Micrococcales</taxon>
        <taxon>Microbacteriaceae</taxon>
        <taxon>Leucobacter</taxon>
    </lineage>
</organism>
<dbReference type="PIRSF" id="PIRSF002741">
    <property type="entry name" value="MppA"/>
    <property type="match status" value="1"/>
</dbReference>
<name>A0ABS1SKV1_9MICO</name>
<dbReference type="Gene3D" id="3.90.76.10">
    <property type="entry name" value="Dipeptide-binding Protein, Domain 1"/>
    <property type="match status" value="1"/>
</dbReference>
<feature type="signal peptide" evidence="2">
    <location>
        <begin position="1"/>
        <end position="36"/>
    </location>
</feature>
<dbReference type="Proteomes" id="UP001646141">
    <property type="component" value="Unassembled WGS sequence"/>
</dbReference>
<evidence type="ECO:0000313" key="5">
    <source>
        <dbReference type="Proteomes" id="UP001646141"/>
    </source>
</evidence>
<dbReference type="PANTHER" id="PTHR30290">
    <property type="entry name" value="PERIPLASMIC BINDING COMPONENT OF ABC TRANSPORTER"/>
    <property type="match status" value="1"/>
</dbReference>
<sequence length="528" mass="56920">MQLSAGHHLGGTMLLRKKLATGALALATLFTLTSCAGTGGGTLGSGSGGGDAPTKITVAAAQGIPQLNPAIRTFAWEEVLFPLLWNGLTETSESGEIEGDLAEEWKVSDDQKTWTFTLRDGVTFSNGKALTADDVVASFEYYLAPETSTQEKTKIEAITSVKAVDERTVEFQLDAPTATFPAGIVWVKVMDMDSLDQIDKEPIGTGPYTVKAFTPDNSVTLVRNDDYFGDAPALETITIEKAAESTAAVTGLRSGDIDVLWSVPQGDVAQFEGDSAIELVRPENPSQWPSWEMDTTSAPFNDVRARQALAYAIDRDAILEAAYADQGHLAPTNNALGENNPWYGGKLADYSYDLDKAKELFAAAGVTEGTTLTWWGVAGQYPEWNTSAEILQASLKEIGITLKIENNDIGTWVEKFYPAGKNYPATIVPNFQSTPPEPAYSLNFYREGRCECNWSNDDFESAFDAAVGEPDEAARKTKWGEVQSIINREVPLIVPIQATVVTATNSSLDGVWVEGGGQLHLENAGFKG</sequence>
<evidence type="ECO:0000256" key="2">
    <source>
        <dbReference type="SAM" id="SignalP"/>
    </source>
</evidence>
<reference evidence="4 5" key="1">
    <citation type="submission" date="2018-09" db="EMBL/GenBank/DDBJ databases">
        <title>Comparative genomics of Leucobacter spp.</title>
        <authorList>
            <person name="Reis A.C."/>
            <person name="Kolvenbach B.A."/>
            <person name="Corvini P.F.X."/>
            <person name="Nunes O.C."/>
        </authorList>
    </citation>
    <scope>NUCLEOTIDE SEQUENCE [LARGE SCALE GENOMIC DNA]</scope>
    <source>
        <strain evidence="4 5">L-1</strain>
    </source>
</reference>
<dbReference type="Gene3D" id="3.10.105.10">
    <property type="entry name" value="Dipeptide-binding Protein, Domain 3"/>
    <property type="match status" value="1"/>
</dbReference>
<comment type="caution">
    <text evidence="4">The sequence shown here is derived from an EMBL/GenBank/DDBJ whole genome shotgun (WGS) entry which is preliminary data.</text>
</comment>
<keyword evidence="1 2" id="KW-0732">Signal</keyword>
<feature type="domain" description="Solute-binding protein family 5" evidence="3">
    <location>
        <begin position="96"/>
        <end position="447"/>
    </location>
</feature>
<dbReference type="CDD" id="cd00995">
    <property type="entry name" value="PBP2_NikA_DppA_OppA_like"/>
    <property type="match status" value="1"/>
</dbReference>
<dbReference type="InterPro" id="IPR000914">
    <property type="entry name" value="SBP_5_dom"/>
</dbReference>
<dbReference type="Pfam" id="PF00496">
    <property type="entry name" value="SBP_bac_5"/>
    <property type="match status" value="1"/>
</dbReference>
<evidence type="ECO:0000256" key="1">
    <source>
        <dbReference type="ARBA" id="ARBA00022729"/>
    </source>
</evidence>
<dbReference type="InterPro" id="IPR030678">
    <property type="entry name" value="Peptide/Ni-bd"/>
</dbReference>
<gene>
    <name evidence="4" type="ORF">D3226_01085</name>
</gene>
<dbReference type="InterPro" id="IPR039424">
    <property type="entry name" value="SBP_5"/>
</dbReference>
<evidence type="ECO:0000259" key="3">
    <source>
        <dbReference type="Pfam" id="PF00496"/>
    </source>
</evidence>